<sequence>MESLWSSPLLLVFILGWRFLSETKGSPSTVTWNTRSITLVSDGTMVQIIVKGLQSKYYWGWCRNASRMMMLASSPKNCHVSYPEPPDQSINRTAVKER</sequence>
<keyword evidence="3" id="KW-1185">Reference proteome</keyword>
<dbReference type="AlphaFoldDB" id="A0AAV2KM15"/>
<keyword evidence="1" id="KW-0732">Signal</keyword>
<protein>
    <recommendedName>
        <fullName evidence="4">Secreted protein</fullName>
    </recommendedName>
</protein>
<reference evidence="2 3" key="1">
    <citation type="submission" date="2024-04" db="EMBL/GenBank/DDBJ databases">
        <authorList>
            <person name="Waldvogel A.-M."/>
            <person name="Schoenle A."/>
        </authorList>
    </citation>
    <scope>NUCLEOTIDE SEQUENCE [LARGE SCALE GENOMIC DNA]</scope>
</reference>
<name>A0AAV2KM15_KNICA</name>
<organism evidence="2 3">
    <name type="scientific">Knipowitschia caucasica</name>
    <name type="common">Caucasian dwarf goby</name>
    <name type="synonym">Pomatoschistus caucasicus</name>
    <dbReference type="NCBI Taxonomy" id="637954"/>
    <lineage>
        <taxon>Eukaryota</taxon>
        <taxon>Metazoa</taxon>
        <taxon>Chordata</taxon>
        <taxon>Craniata</taxon>
        <taxon>Vertebrata</taxon>
        <taxon>Euteleostomi</taxon>
        <taxon>Actinopterygii</taxon>
        <taxon>Neopterygii</taxon>
        <taxon>Teleostei</taxon>
        <taxon>Neoteleostei</taxon>
        <taxon>Acanthomorphata</taxon>
        <taxon>Gobiaria</taxon>
        <taxon>Gobiiformes</taxon>
        <taxon>Gobioidei</taxon>
        <taxon>Gobiidae</taxon>
        <taxon>Gobiinae</taxon>
        <taxon>Knipowitschia</taxon>
    </lineage>
</organism>
<feature type="signal peptide" evidence="1">
    <location>
        <begin position="1"/>
        <end position="25"/>
    </location>
</feature>
<gene>
    <name evidence="2" type="ORF">KC01_LOCUS19268</name>
</gene>
<dbReference type="Proteomes" id="UP001497482">
    <property type="component" value="Chromosome 19"/>
</dbReference>
<evidence type="ECO:0000313" key="2">
    <source>
        <dbReference type="EMBL" id="CAL1589643.1"/>
    </source>
</evidence>
<accession>A0AAV2KM15</accession>
<evidence type="ECO:0000313" key="3">
    <source>
        <dbReference type="Proteomes" id="UP001497482"/>
    </source>
</evidence>
<evidence type="ECO:0008006" key="4">
    <source>
        <dbReference type="Google" id="ProtNLM"/>
    </source>
</evidence>
<proteinExistence type="predicted"/>
<dbReference type="EMBL" id="OZ035841">
    <property type="protein sequence ID" value="CAL1589643.1"/>
    <property type="molecule type" value="Genomic_DNA"/>
</dbReference>
<evidence type="ECO:0000256" key="1">
    <source>
        <dbReference type="SAM" id="SignalP"/>
    </source>
</evidence>
<feature type="chain" id="PRO_5043449757" description="Secreted protein" evidence="1">
    <location>
        <begin position="26"/>
        <end position="98"/>
    </location>
</feature>